<keyword evidence="1" id="KW-1133">Transmembrane helix</keyword>
<proteinExistence type="predicted"/>
<comment type="caution">
    <text evidence="2">The sequence shown here is derived from an EMBL/GenBank/DDBJ whole genome shotgun (WGS) entry which is preliminary data.</text>
</comment>
<evidence type="ECO:0000313" key="2">
    <source>
        <dbReference type="EMBL" id="MCX2561092.1"/>
    </source>
</evidence>
<evidence type="ECO:0000256" key="1">
    <source>
        <dbReference type="SAM" id="Phobius"/>
    </source>
</evidence>
<accession>A0ABT3Q739</accession>
<protein>
    <recommendedName>
        <fullName evidence="4">DUF3325 domain-containing protein</fullName>
    </recommendedName>
</protein>
<keyword evidence="1" id="KW-0812">Transmembrane</keyword>
<keyword evidence="3" id="KW-1185">Reference proteome</keyword>
<dbReference type="RefSeq" id="WP_166121222.1">
    <property type="nucleotide sequence ID" value="NZ_JAPIUX010000004.1"/>
</dbReference>
<keyword evidence="1" id="KW-0472">Membrane</keyword>
<feature type="transmembrane region" description="Helical" evidence="1">
    <location>
        <begin position="62"/>
        <end position="83"/>
    </location>
</feature>
<gene>
    <name evidence="2" type="ORF">OQ252_06730</name>
</gene>
<name>A0ABT3Q739_9PROT</name>
<dbReference type="EMBL" id="JAPIUX010000004">
    <property type="protein sequence ID" value="MCX2561092.1"/>
    <property type="molecule type" value="Genomic_DNA"/>
</dbReference>
<dbReference type="Proteomes" id="UP001526446">
    <property type="component" value="Unassembled WGS sequence"/>
</dbReference>
<evidence type="ECO:0008006" key="4">
    <source>
        <dbReference type="Google" id="ProtNLM"/>
    </source>
</evidence>
<sequence>MILLLACVLWCVAFRCHEWLQSRNRTTFPMPVRAVWLNQGVRALAPCLALALCLMHSPALGVLFWLGLGSVCGVCTSVLMAVLKNKRGRAPAGKPPL</sequence>
<organism evidence="2 3">
    <name type="scientific">Acetobacter farinalis</name>
    <dbReference type="NCBI Taxonomy" id="1260984"/>
    <lineage>
        <taxon>Bacteria</taxon>
        <taxon>Pseudomonadati</taxon>
        <taxon>Pseudomonadota</taxon>
        <taxon>Alphaproteobacteria</taxon>
        <taxon>Acetobacterales</taxon>
        <taxon>Acetobacteraceae</taxon>
        <taxon>Acetobacter</taxon>
    </lineage>
</organism>
<reference evidence="2 3" key="1">
    <citation type="submission" date="2022-11" db="EMBL/GenBank/DDBJ databases">
        <title>Genome sequencing of Acetobacter type strain.</title>
        <authorList>
            <person name="Heo J."/>
            <person name="Lee D."/>
            <person name="Han B.-H."/>
            <person name="Hong S.-B."/>
            <person name="Kwon S.-W."/>
        </authorList>
    </citation>
    <scope>NUCLEOTIDE SEQUENCE [LARGE SCALE GENOMIC DNA]</scope>
    <source>
        <strain evidence="2 3">KACC 21251</strain>
    </source>
</reference>
<evidence type="ECO:0000313" key="3">
    <source>
        <dbReference type="Proteomes" id="UP001526446"/>
    </source>
</evidence>